<accession>A0A0E9V350</accession>
<dbReference type="EMBL" id="GBXM01036879">
    <property type="protein sequence ID" value="JAH71698.1"/>
    <property type="molecule type" value="Transcribed_RNA"/>
</dbReference>
<organism evidence="1">
    <name type="scientific">Anguilla anguilla</name>
    <name type="common">European freshwater eel</name>
    <name type="synonym">Muraena anguilla</name>
    <dbReference type="NCBI Taxonomy" id="7936"/>
    <lineage>
        <taxon>Eukaryota</taxon>
        <taxon>Metazoa</taxon>
        <taxon>Chordata</taxon>
        <taxon>Craniata</taxon>
        <taxon>Vertebrata</taxon>
        <taxon>Euteleostomi</taxon>
        <taxon>Actinopterygii</taxon>
        <taxon>Neopterygii</taxon>
        <taxon>Teleostei</taxon>
        <taxon>Anguilliformes</taxon>
        <taxon>Anguillidae</taxon>
        <taxon>Anguilla</taxon>
    </lineage>
</organism>
<evidence type="ECO:0000313" key="1">
    <source>
        <dbReference type="EMBL" id="JAH71698.1"/>
    </source>
</evidence>
<reference evidence="1" key="1">
    <citation type="submission" date="2014-11" db="EMBL/GenBank/DDBJ databases">
        <authorList>
            <person name="Amaro Gonzalez C."/>
        </authorList>
    </citation>
    <scope>NUCLEOTIDE SEQUENCE</scope>
</reference>
<reference evidence="1" key="2">
    <citation type="journal article" date="2015" name="Fish Shellfish Immunol.">
        <title>Early steps in the European eel (Anguilla anguilla)-Vibrio vulnificus interaction in the gills: Role of the RtxA13 toxin.</title>
        <authorList>
            <person name="Callol A."/>
            <person name="Pajuelo D."/>
            <person name="Ebbesson L."/>
            <person name="Teles M."/>
            <person name="MacKenzie S."/>
            <person name="Amaro C."/>
        </authorList>
    </citation>
    <scope>NUCLEOTIDE SEQUENCE</scope>
</reference>
<sequence>MGGGAMSAVCSDPTPVTAHPGEDIYFIEPCGVICPLHLTHP</sequence>
<name>A0A0E9V350_ANGAN</name>
<dbReference type="AlphaFoldDB" id="A0A0E9V350"/>
<protein>
    <submittedName>
        <fullName evidence="1">Uncharacterized protein</fullName>
    </submittedName>
</protein>
<proteinExistence type="predicted"/>